<dbReference type="Proteomes" id="UP000799750">
    <property type="component" value="Unassembled WGS sequence"/>
</dbReference>
<organism evidence="1 2">
    <name type="scientific">Lophium mytilinum</name>
    <dbReference type="NCBI Taxonomy" id="390894"/>
    <lineage>
        <taxon>Eukaryota</taxon>
        <taxon>Fungi</taxon>
        <taxon>Dikarya</taxon>
        <taxon>Ascomycota</taxon>
        <taxon>Pezizomycotina</taxon>
        <taxon>Dothideomycetes</taxon>
        <taxon>Pleosporomycetidae</taxon>
        <taxon>Mytilinidiales</taxon>
        <taxon>Mytilinidiaceae</taxon>
        <taxon>Lophium</taxon>
    </lineage>
</organism>
<evidence type="ECO:0000313" key="2">
    <source>
        <dbReference type="Proteomes" id="UP000799750"/>
    </source>
</evidence>
<accession>A0A6A6R372</accession>
<evidence type="ECO:0000313" key="1">
    <source>
        <dbReference type="EMBL" id="KAF2498802.1"/>
    </source>
</evidence>
<sequence length="1343" mass="148544">MEAPLDIVCVPVVLHAFVVSEDFGDSKYRIAPLSQPNYGALRADTGLIKHDVMDDLDVSVSTLKAKHNPRFMDLTTGEVRKERMGVYLSWCLPQVYRAGILATRSAVGDHAQAQLDAGYPTHSVAAPTADVLTFRPAPNRWLVFRFCTDTASPPAPEGFVVESDRIRNINDSDLRHLSRPDVENITSPFIDPSRSLAEQQEIFIGLKTFLKDYEVNPSAPRSTPFTVVESANELFADYQSHNTSVFSIHDDLGFSSYKDPIAAATLSYVVIGFHADATDDPLIFKEQPATISPSHEDLLKSCHLKLNPTATPTCPDPSTFLKATAGSAGRMICHGTLNNVLFQRHSSAQLKAPSIELQEKILASHPIAVGTSTLDALFAYLRVSITKPEDTTHSIADLLSRIEALISHDDDVDSQMKATDMMGSSDWVSHRGERLWTFQKEAEAKDIASYDKNKNTLGAAPNVVKRPTPKPADLALLQELNALQRTVDGCSREARHLLSCFYCNWWKSVETRNLPESQREVFTSPIKEAIDIEMKRYDSLSAALSNAKSAMKPLKEDLKTRGFAIKRVASTPFTTHSDPTILFAGVASGWPNNAEKTALVRLLSQITTTPQTSNLGRAFNAGSGYEDFLNVITRSFPEFPEVSTAVGRILAEWADCKYARSSPTWPLPMYNGDDDDFKATQGWFPLYMEWSAEYHHIPWKYWDFQKDEKGIWSYSIKAGTVLADLHLDPDCRVLNGRNIIGTQASKILKKQIKQFFDQTVSSQLRGSPLTPSDRDALLKNLAELEFFSAPLAGVNDHLVTLLRGAHPGPSPSEQNNMAALGMKKDVFDALSSATDMAPYGLGTKLSSSSQSQHPFKPVTHGQLRLTKLHIVDKFGQVVTAIEPQRLDGTPATAVYPCTSPQLSCEPISGSYYPNTVFKADKDEGYCQFFQIAPRINQDARLNGHFVTKDEAKSTYRPVTEWENPIWGWLLVNYFDYSIQLFNPDGGFLREVFIAPGASSTIVSFRPSNGPLPTASPRLHSLLHQLTSYSFAEGFFRMVTNALGSARSTSADYPDFLPATMGKPFCLVDVGFSVELAVPPMQNQSLLFNSPPERQLLDYEFALKIGDANAAFDGIVGYFKPEETIKEIFTSFGIPDDYNPTEPFQRIGDNPAVPIREFPKLKPYFLGADTKDAQTEHWKRLQLFSVIVDPITPIHAYTGNVLPTKELRLPEWAVNNALKQMRAAFKLGPLLVPAVPLPTVSVQAQRGEGDPSIAPAVGASSVSVAPDKPAVKLAFSGLEDWAWLQPRLLEGGSDDQELKETWDEYRIKIVDEMLDIGASASTELVEGYMRMTKTVKDELPPVGV</sequence>
<proteinExistence type="predicted"/>
<name>A0A6A6R372_9PEZI</name>
<gene>
    <name evidence="1" type="ORF">BU16DRAFT_524851</name>
</gene>
<dbReference type="OrthoDB" id="2992173at2759"/>
<dbReference type="EMBL" id="MU004185">
    <property type="protein sequence ID" value="KAF2498802.1"/>
    <property type="molecule type" value="Genomic_DNA"/>
</dbReference>
<keyword evidence="2" id="KW-1185">Reference proteome</keyword>
<protein>
    <submittedName>
        <fullName evidence="1">Uncharacterized protein</fullName>
    </submittedName>
</protein>
<reference evidence="1" key="1">
    <citation type="journal article" date="2020" name="Stud. Mycol.">
        <title>101 Dothideomycetes genomes: a test case for predicting lifestyles and emergence of pathogens.</title>
        <authorList>
            <person name="Haridas S."/>
            <person name="Albert R."/>
            <person name="Binder M."/>
            <person name="Bloem J."/>
            <person name="Labutti K."/>
            <person name="Salamov A."/>
            <person name="Andreopoulos B."/>
            <person name="Baker S."/>
            <person name="Barry K."/>
            <person name="Bills G."/>
            <person name="Bluhm B."/>
            <person name="Cannon C."/>
            <person name="Castanera R."/>
            <person name="Culley D."/>
            <person name="Daum C."/>
            <person name="Ezra D."/>
            <person name="Gonzalez J."/>
            <person name="Henrissat B."/>
            <person name="Kuo A."/>
            <person name="Liang C."/>
            <person name="Lipzen A."/>
            <person name="Lutzoni F."/>
            <person name="Magnuson J."/>
            <person name="Mondo S."/>
            <person name="Nolan M."/>
            <person name="Ohm R."/>
            <person name="Pangilinan J."/>
            <person name="Park H.-J."/>
            <person name="Ramirez L."/>
            <person name="Alfaro M."/>
            <person name="Sun H."/>
            <person name="Tritt A."/>
            <person name="Yoshinaga Y."/>
            <person name="Zwiers L.-H."/>
            <person name="Turgeon B."/>
            <person name="Goodwin S."/>
            <person name="Spatafora J."/>
            <person name="Crous P."/>
            <person name="Grigoriev I."/>
        </authorList>
    </citation>
    <scope>NUCLEOTIDE SEQUENCE</scope>
    <source>
        <strain evidence="1">CBS 269.34</strain>
    </source>
</reference>